<dbReference type="Proteomes" id="UP001228376">
    <property type="component" value="Unassembled WGS sequence"/>
</dbReference>
<keyword evidence="3" id="KW-1185">Reference proteome</keyword>
<dbReference type="EMBL" id="JAROCA020000001">
    <property type="protein sequence ID" value="MDY0405073.1"/>
    <property type="molecule type" value="Genomic_DNA"/>
</dbReference>
<organism evidence="2 3">
    <name type="scientific">Tigheibacillus jepli</name>
    <dbReference type="NCBI Taxonomy" id="3035914"/>
    <lineage>
        <taxon>Bacteria</taxon>
        <taxon>Bacillati</taxon>
        <taxon>Bacillota</taxon>
        <taxon>Bacilli</taxon>
        <taxon>Bacillales</taxon>
        <taxon>Bacillaceae</taxon>
        <taxon>Tigheibacillus</taxon>
    </lineage>
</organism>
<dbReference type="SUPFAM" id="SSF47406">
    <property type="entry name" value="SinR repressor dimerisation domain-like"/>
    <property type="match status" value="1"/>
</dbReference>
<dbReference type="InterPro" id="IPR036281">
    <property type="entry name" value="SinR/SinI_dimer_dom_sf"/>
</dbReference>
<evidence type="ECO:0000313" key="2">
    <source>
        <dbReference type="EMBL" id="MDY0405073.1"/>
    </source>
</evidence>
<protein>
    <submittedName>
        <fullName evidence="2">Anti-repressor SinI family protein</fullName>
    </submittedName>
</protein>
<dbReference type="RefSeq" id="WP_306067138.1">
    <property type="nucleotide sequence ID" value="NZ_JAROCA020000001.1"/>
</dbReference>
<dbReference type="PROSITE" id="PS51500">
    <property type="entry name" value="SIN"/>
    <property type="match status" value="1"/>
</dbReference>
<name>A0ABU5CFI9_9BACI</name>
<comment type="caution">
    <text evidence="2">The sequence shown here is derived from an EMBL/GenBank/DDBJ whole genome shotgun (WGS) entry which is preliminary data.</text>
</comment>
<proteinExistence type="predicted"/>
<gene>
    <name evidence="2" type="ORF">P5G51_006375</name>
</gene>
<dbReference type="InterPro" id="IPR010981">
    <property type="entry name" value="SinR/SinI_dimer_dom"/>
</dbReference>
<reference evidence="2 3" key="1">
    <citation type="submission" date="2023-10" db="EMBL/GenBank/DDBJ databases">
        <title>179-bfca-hs.</title>
        <authorList>
            <person name="Miliotis G."/>
            <person name="Sengupta P."/>
            <person name="Hameed A."/>
            <person name="Chuvochina M."/>
            <person name="Mcdonagh F."/>
            <person name="Simpson A.C."/>
            <person name="Singh N.K."/>
            <person name="Rekha P.D."/>
            <person name="Raman K."/>
            <person name="Hugenholtz P."/>
            <person name="Venkateswaran K."/>
        </authorList>
    </citation>
    <scope>NUCLEOTIDE SEQUENCE [LARGE SCALE GENOMIC DNA]</scope>
    <source>
        <strain evidence="2 3">179-BFC-A-HS</strain>
    </source>
</reference>
<accession>A0ABU5CFI9</accession>
<evidence type="ECO:0000259" key="1">
    <source>
        <dbReference type="PROSITE" id="PS51500"/>
    </source>
</evidence>
<evidence type="ECO:0000313" key="3">
    <source>
        <dbReference type="Proteomes" id="UP001228376"/>
    </source>
</evidence>
<sequence length="48" mass="5582">MTKQIEIKPFDKEWIKLISEAKKLGMTGEEVRAVLSQLKRKTGYHHLA</sequence>
<dbReference type="Pfam" id="PF08671">
    <property type="entry name" value="SinI"/>
    <property type="match status" value="1"/>
</dbReference>
<feature type="domain" description="Sin" evidence="1">
    <location>
        <begin position="1"/>
        <end position="39"/>
    </location>
</feature>